<sequence length="109" mass="12171">MTRGLSYRLYPSFFLNGPPNCGDVDNHVIFQGVRCKGCVDDPPELEFNNSVGHYTIYKNIDYGLFTTDDKEVGQCNVDKSDHFQSSNLFSQAGDSIIFCKASFNADKAN</sequence>
<evidence type="ECO:0000313" key="1">
    <source>
        <dbReference type="EMBL" id="KAF5866081.1"/>
    </source>
</evidence>
<dbReference type="EMBL" id="SPNV01000012">
    <property type="protein sequence ID" value="KAF5866081.1"/>
    <property type="molecule type" value="Genomic_DNA"/>
</dbReference>
<accession>A0A8H6ACJ7</accession>
<dbReference type="Proteomes" id="UP000541154">
    <property type="component" value="Unassembled WGS sequence"/>
</dbReference>
<gene>
    <name evidence="1" type="ORF">ETB97_001159</name>
</gene>
<organism evidence="1 2">
    <name type="scientific">Petromyces alliaceus</name>
    <name type="common">Aspergillus alliaceus</name>
    <dbReference type="NCBI Taxonomy" id="209559"/>
    <lineage>
        <taxon>Eukaryota</taxon>
        <taxon>Fungi</taxon>
        <taxon>Dikarya</taxon>
        <taxon>Ascomycota</taxon>
        <taxon>Pezizomycotina</taxon>
        <taxon>Eurotiomycetes</taxon>
        <taxon>Eurotiomycetidae</taxon>
        <taxon>Eurotiales</taxon>
        <taxon>Aspergillaceae</taxon>
        <taxon>Aspergillus</taxon>
        <taxon>Aspergillus subgen. Circumdati</taxon>
    </lineage>
</organism>
<name>A0A8H6ACJ7_PETAA</name>
<evidence type="ECO:0000313" key="2">
    <source>
        <dbReference type="Proteomes" id="UP000541154"/>
    </source>
</evidence>
<reference evidence="1 2" key="1">
    <citation type="submission" date="2019-04" db="EMBL/GenBank/DDBJ databases">
        <title>Aspergillus burnettii sp. nov., novel species from soil in southeast Queensland.</title>
        <authorList>
            <person name="Gilchrist C.L.M."/>
            <person name="Pitt J.I."/>
            <person name="Lange L."/>
            <person name="Lacey H.J."/>
            <person name="Vuong D."/>
            <person name="Midgley D.J."/>
            <person name="Greenfield P."/>
            <person name="Bradbury M."/>
            <person name="Lacey E."/>
            <person name="Busk P.K."/>
            <person name="Pilgaard B."/>
            <person name="Chooi Y.H."/>
            <person name="Piggott A.M."/>
        </authorList>
    </citation>
    <scope>NUCLEOTIDE SEQUENCE [LARGE SCALE GENOMIC DNA]</scope>
    <source>
        <strain evidence="1 2">FRR 5400</strain>
    </source>
</reference>
<keyword evidence="2" id="KW-1185">Reference proteome</keyword>
<dbReference type="AlphaFoldDB" id="A0A8H6ACJ7"/>
<proteinExistence type="predicted"/>
<comment type="caution">
    <text evidence="1">The sequence shown here is derived from an EMBL/GenBank/DDBJ whole genome shotgun (WGS) entry which is preliminary data.</text>
</comment>
<protein>
    <submittedName>
        <fullName evidence="1">Uncharacterized protein</fullName>
    </submittedName>
</protein>